<name>A0A502HJG4_9PSED</name>
<organism evidence="2 3">
    <name type="scientific">Pseudomonas arsenicoxydans</name>
    <dbReference type="NCBI Taxonomy" id="702115"/>
    <lineage>
        <taxon>Bacteria</taxon>
        <taxon>Pseudomonadati</taxon>
        <taxon>Pseudomonadota</taxon>
        <taxon>Gammaproteobacteria</taxon>
        <taxon>Pseudomonadales</taxon>
        <taxon>Pseudomonadaceae</taxon>
        <taxon>Pseudomonas</taxon>
    </lineage>
</organism>
<evidence type="ECO:0000256" key="1">
    <source>
        <dbReference type="SAM" id="Phobius"/>
    </source>
</evidence>
<reference evidence="2 3" key="1">
    <citation type="journal article" date="2019" name="Environ. Microbiol.">
        <title>Species interactions and distinct microbial communities in high Arctic permafrost affected cryosols are associated with the CH4 and CO2 gas fluxes.</title>
        <authorList>
            <person name="Altshuler I."/>
            <person name="Hamel J."/>
            <person name="Turney S."/>
            <person name="Magnuson E."/>
            <person name="Levesque R."/>
            <person name="Greer C."/>
            <person name="Whyte L.G."/>
        </authorList>
    </citation>
    <scope>NUCLEOTIDE SEQUENCE [LARGE SCALE GENOMIC DNA]</scope>
    <source>
        <strain evidence="2 3">E3</strain>
    </source>
</reference>
<dbReference type="AlphaFoldDB" id="A0A502HJG4"/>
<gene>
    <name evidence="2" type="ORF">EAH78_25690</name>
</gene>
<feature type="transmembrane region" description="Helical" evidence="1">
    <location>
        <begin position="106"/>
        <end position="130"/>
    </location>
</feature>
<accession>A0A502HJG4</accession>
<evidence type="ECO:0000313" key="2">
    <source>
        <dbReference type="EMBL" id="TPG73794.1"/>
    </source>
</evidence>
<keyword evidence="1" id="KW-1133">Transmembrane helix</keyword>
<proteinExistence type="predicted"/>
<feature type="transmembrane region" description="Helical" evidence="1">
    <location>
        <begin position="80"/>
        <end position="100"/>
    </location>
</feature>
<dbReference type="EMBL" id="RCZE01000014">
    <property type="protein sequence ID" value="TPG73794.1"/>
    <property type="molecule type" value="Genomic_DNA"/>
</dbReference>
<keyword evidence="1" id="KW-0812">Transmembrane</keyword>
<dbReference type="RefSeq" id="WP_140670194.1">
    <property type="nucleotide sequence ID" value="NZ_RCZE01000014.1"/>
</dbReference>
<comment type="caution">
    <text evidence="2">The sequence shown here is derived from an EMBL/GenBank/DDBJ whole genome shotgun (WGS) entry which is preliminary data.</text>
</comment>
<sequence>MALFFAWMAGLIFGLGLLVSGMTNPAKVLGFLDVAGAWDPSLAFVMVGAIAVAAVSFQVSRTRTRSLLGLPINLPTARHIDQRLVIGSMLFGTGWGLAGICPGPALVLMGSGILKGAVFVMAMLAGMGLFERLERQKRPDSPGPISEKKAS</sequence>
<dbReference type="InterPro" id="IPR046513">
    <property type="entry name" value="DUF6691"/>
</dbReference>
<protein>
    <submittedName>
        <fullName evidence="2">YeeE/YedE family protein</fullName>
    </submittedName>
</protein>
<feature type="transmembrane region" description="Helical" evidence="1">
    <location>
        <begin position="41"/>
        <end position="59"/>
    </location>
</feature>
<evidence type="ECO:0000313" key="3">
    <source>
        <dbReference type="Proteomes" id="UP000317933"/>
    </source>
</evidence>
<dbReference type="Proteomes" id="UP000317933">
    <property type="component" value="Unassembled WGS sequence"/>
</dbReference>
<dbReference type="Pfam" id="PF20398">
    <property type="entry name" value="DUF6691"/>
    <property type="match status" value="1"/>
</dbReference>
<keyword evidence="1" id="KW-0472">Membrane</keyword>